<gene>
    <name evidence="2" type="ORF">MEDL_13210</name>
</gene>
<comment type="caution">
    <text evidence="2">The sequence shown here is derived from an EMBL/GenBank/DDBJ whole genome shotgun (WGS) entry which is preliminary data.</text>
</comment>
<dbReference type="Pfam" id="PF01612">
    <property type="entry name" value="DNA_pol_A_exo1"/>
    <property type="match status" value="1"/>
</dbReference>
<dbReference type="GO" id="GO:0008408">
    <property type="term" value="F:3'-5' exonuclease activity"/>
    <property type="evidence" value="ECO:0007669"/>
    <property type="project" value="InterPro"/>
</dbReference>
<evidence type="ECO:0000313" key="2">
    <source>
        <dbReference type="EMBL" id="CAG2198461.1"/>
    </source>
</evidence>
<dbReference type="InterPro" id="IPR036397">
    <property type="entry name" value="RNaseH_sf"/>
</dbReference>
<dbReference type="SMART" id="SM00474">
    <property type="entry name" value="35EXOc"/>
    <property type="match status" value="1"/>
</dbReference>
<keyword evidence="3" id="KW-1185">Reference proteome</keyword>
<dbReference type="Gene3D" id="3.30.420.10">
    <property type="entry name" value="Ribonuclease H-like superfamily/Ribonuclease H"/>
    <property type="match status" value="1"/>
</dbReference>
<reference evidence="2" key="1">
    <citation type="submission" date="2021-03" db="EMBL/GenBank/DDBJ databases">
        <authorList>
            <person name="Bekaert M."/>
        </authorList>
    </citation>
    <scope>NUCLEOTIDE SEQUENCE</scope>
</reference>
<dbReference type="PANTHER" id="PTHR46814:SF1">
    <property type="entry name" value="EGALITARIAN, ISOFORM B"/>
    <property type="match status" value="1"/>
</dbReference>
<feature type="domain" description="3'-5' exonuclease" evidence="1">
    <location>
        <begin position="216"/>
        <end position="397"/>
    </location>
</feature>
<evidence type="ECO:0000259" key="1">
    <source>
        <dbReference type="SMART" id="SM00474"/>
    </source>
</evidence>
<sequence length="656" mass="76991">MTVTSDVYKHIIIKAAKMSLKFKSNKYKKKTINKKKWYDQDLYNKKRELNIKAKHMSENPYNINIRNNYFKHYREFKKLKKNIRRKFKSKIVKQLDNLLTKNPKEYWNLVNKLKGETEEARDAPEISINNTTWTKYFQDLNSLSDTNKSKINLLNNMLVDLEKENMSNVLDYKVTNQEIFKAITNLKPGKACEEKKLVESSSAANIYSVQEIVSTQTVIVNHGGSCYWNKKMQGNCINLGKDGPLTLLQIGTIDGHVFLFDVWTNKNLFQKGKLKDILESEKIIKVMHSCRGDSAALYFQFEVLLENVFDTQVAHLVMEEHKGRKLPRCIKLADACKQYSENAVVSEEKDDIKEVFAKEDGCFWANRPLTQEMIDYASGDVTALIPEVYETQKKYLEENDLLDTFQDRVYEEITCAHDKKQSTKRYKRQHKVVKGIMKDIPNKYPSDVKFEDITDEDDITAIRKTKFNTKNLHPMLKRLNTEAIKNQLQHLDLQLADEENSFTPKSRSYAFLRTYQNHTDEDIQTEAKRILDEINENILDIMLQKYDPKTSPDMLALNEKEALNTLRPREVRDRKIHPLLLKFYWQMKEENLDSTIHVFREKESDYTIPENFYKWLKFCCSGKVPEEMKSKARRLMRNLDRTFGKGVVPGRQCTSD</sequence>
<dbReference type="EMBL" id="CAJPWZ010000679">
    <property type="protein sequence ID" value="CAG2198461.1"/>
    <property type="molecule type" value="Genomic_DNA"/>
</dbReference>
<evidence type="ECO:0000313" key="3">
    <source>
        <dbReference type="Proteomes" id="UP000683360"/>
    </source>
</evidence>
<protein>
    <submittedName>
        <fullName evidence="2">EXD1</fullName>
    </submittedName>
</protein>
<proteinExistence type="predicted"/>
<dbReference type="AlphaFoldDB" id="A0A8S3QU80"/>
<dbReference type="SUPFAM" id="SSF53098">
    <property type="entry name" value="Ribonuclease H-like"/>
    <property type="match status" value="1"/>
</dbReference>
<dbReference type="InterPro" id="IPR012337">
    <property type="entry name" value="RNaseH-like_sf"/>
</dbReference>
<dbReference type="GO" id="GO:0006139">
    <property type="term" value="P:nucleobase-containing compound metabolic process"/>
    <property type="evidence" value="ECO:0007669"/>
    <property type="project" value="InterPro"/>
</dbReference>
<dbReference type="InterPro" id="IPR002562">
    <property type="entry name" value="3'-5'_exonuclease_dom"/>
</dbReference>
<dbReference type="GO" id="GO:0003676">
    <property type="term" value="F:nucleic acid binding"/>
    <property type="evidence" value="ECO:0007669"/>
    <property type="project" value="InterPro"/>
</dbReference>
<name>A0A8S3QU80_MYTED</name>
<dbReference type="PANTHER" id="PTHR46814">
    <property type="entry name" value="EGALITARIAN, ISOFORM B"/>
    <property type="match status" value="1"/>
</dbReference>
<dbReference type="Proteomes" id="UP000683360">
    <property type="component" value="Unassembled WGS sequence"/>
</dbReference>
<organism evidence="2 3">
    <name type="scientific">Mytilus edulis</name>
    <name type="common">Blue mussel</name>
    <dbReference type="NCBI Taxonomy" id="6550"/>
    <lineage>
        <taxon>Eukaryota</taxon>
        <taxon>Metazoa</taxon>
        <taxon>Spiralia</taxon>
        <taxon>Lophotrochozoa</taxon>
        <taxon>Mollusca</taxon>
        <taxon>Bivalvia</taxon>
        <taxon>Autobranchia</taxon>
        <taxon>Pteriomorphia</taxon>
        <taxon>Mytilida</taxon>
        <taxon>Mytiloidea</taxon>
        <taxon>Mytilidae</taxon>
        <taxon>Mytilinae</taxon>
        <taxon>Mytilus</taxon>
    </lineage>
</organism>
<accession>A0A8S3QU80</accession>
<dbReference type="OrthoDB" id="26838at2759"/>